<feature type="transmembrane region" description="Helical" evidence="7">
    <location>
        <begin position="181"/>
        <end position="203"/>
    </location>
</feature>
<evidence type="ECO:0000259" key="8">
    <source>
        <dbReference type="PROSITE" id="PS50928"/>
    </source>
</evidence>
<evidence type="ECO:0000256" key="3">
    <source>
        <dbReference type="ARBA" id="ARBA00022475"/>
    </source>
</evidence>
<dbReference type="Pfam" id="PF00528">
    <property type="entry name" value="BPD_transp_1"/>
    <property type="match status" value="1"/>
</dbReference>
<dbReference type="PROSITE" id="PS50928">
    <property type="entry name" value="ABC_TM1"/>
    <property type="match status" value="1"/>
</dbReference>
<evidence type="ECO:0000256" key="4">
    <source>
        <dbReference type="ARBA" id="ARBA00022692"/>
    </source>
</evidence>
<feature type="transmembrane region" description="Helical" evidence="7">
    <location>
        <begin position="240"/>
        <end position="261"/>
    </location>
</feature>
<dbReference type="GO" id="GO:0005886">
    <property type="term" value="C:plasma membrane"/>
    <property type="evidence" value="ECO:0007669"/>
    <property type="project" value="UniProtKB-SubCell"/>
</dbReference>
<proteinExistence type="inferred from homology"/>
<dbReference type="GO" id="GO:0055085">
    <property type="term" value="P:transmembrane transport"/>
    <property type="evidence" value="ECO:0007669"/>
    <property type="project" value="InterPro"/>
</dbReference>
<dbReference type="InterPro" id="IPR035906">
    <property type="entry name" value="MetI-like_sf"/>
</dbReference>
<keyword evidence="10" id="KW-1185">Reference proteome</keyword>
<dbReference type="CDD" id="cd06261">
    <property type="entry name" value="TM_PBP2"/>
    <property type="match status" value="1"/>
</dbReference>
<evidence type="ECO:0000256" key="5">
    <source>
        <dbReference type="ARBA" id="ARBA00022989"/>
    </source>
</evidence>
<feature type="transmembrane region" description="Helical" evidence="7">
    <location>
        <begin position="106"/>
        <end position="130"/>
    </location>
</feature>
<dbReference type="PANTHER" id="PTHR43744">
    <property type="entry name" value="ABC TRANSPORTER PERMEASE PROTEIN MG189-RELATED-RELATED"/>
    <property type="match status" value="1"/>
</dbReference>
<feature type="transmembrane region" description="Helical" evidence="7">
    <location>
        <begin position="136"/>
        <end position="156"/>
    </location>
</feature>
<feature type="transmembrane region" description="Helical" evidence="7">
    <location>
        <begin position="71"/>
        <end position="94"/>
    </location>
</feature>
<dbReference type="Proteomes" id="UP000219573">
    <property type="component" value="Unassembled WGS sequence"/>
</dbReference>
<evidence type="ECO:0000256" key="2">
    <source>
        <dbReference type="ARBA" id="ARBA00022448"/>
    </source>
</evidence>
<dbReference type="PANTHER" id="PTHR43744:SF8">
    <property type="entry name" value="SN-GLYCEROL-3-PHOSPHATE TRANSPORT SYSTEM PERMEASE PROTEIN UGPE"/>
    <property type="match status" value="1"/>
</dbReference>
<keyword evidence="6 7" id="KW-0472">Membrane</keyword>
<organism evidence="9 10">
    <name type="scientific">Orenia metallireducens</name>
    <dbReference type="NCBI Taxonomy" id="1413210"/>
    <lineage>
        <taxon>Bacteria</taxon>
        <taxon>Bacillati</taxon>
        <taxon>Bacillota</taxon>
        <taxon>Clostridia</taxon>
        <taxon>Halanaerobiales</taxon>
        <taxon>Halobacteroidaceae</taxon>
        <taxon>Orenia</taxon>
    </lineage>
</organism>
<dbReference type="SUPFAM" id="SSF161098">
    <property type="entry name" value="MetI-like"/>
    <property type="match status" value="1"/>
</dbReference>
<dbReference type="EMBL" id="OBDZ01000014">
    <property type="protein sequence ID" value="SNY30630.1"/>
    <property type="molecule type" value="Genomic_DNA"/>
</dbReference>
<dbReference type="OrthoDB" id="9787837at2"/>
<dbReference type="Gene3D" id="1.10.3720.10">
    <property type="entry name" value="MetI-like"/>
    <property type="match status" value="1"/>
</dbReference>
<feature type="transmembrane region" description="Helical" evidence="7">
    <location>
        <begin position="12"/>
        <end position="31"/>
    </location>
</feature>
<name>A0A285H414_9FIRM</name>
<gene>
    <name evidence="9" type="ORF">SAMN06265827_11418</name>
</gene>
<evidence type="ECO:0000313" key="10">
    <source>
        <dbReference type="Proteomes" id="UP000219573"/>
    </source>
</evidence>
<keyword evidence="4 7" id="KW-0812">Transmembrane</keyword>
<sequence>MNNKKEFTKILVYIFLGLGLVISIYPFYWMLTASTLNEAQIFKTPPKMIPAGNFLDNLSMLLDQMPIWNGLFNSLFVSTVTTASIVLLSALAGYAFSKFHFKGSKILFAIILLTMMIPYQVTIVPLFIIMMKLGWINSYKALIIPYLVTPFGVFLMRQQMFAFPEELIESARVDGCSELGIFFKIVLPNMLPACAALAIITFLQQWGNFMWPLIVMNTQEKFTMPLMLSMLVAPGQVTKYGPIMVGSVIGIIPIAILFIFFQKQFVSGMFNGSVKG</sequence>
<comment type="subcellular location">
    <subcellularLocation>
        <location evidence="1 7">Cell membrane</location>
        <topology evidence="1 7">Multi-pass membrane protein</topology>
    </subcellularLocation>
</comment>
<evidence type="ECO:0000313" key="9">
    <source>
        <dbReference type="EMBL" id="SNY30630.1"/>
    </source>
</evidence>
<dbReference type="RefSeq" id="WP_097018018.1">
    <property type="nucleotide sequence ID" value="NZ_OBDZ01000014.1"/>
</dbReference>
<comment type="similarity">
    <text evidence="7">Belongs to the binding-protein-dependent transport system permease family.</text>
</comment>
<evidence type="ECO:0000256" key="1">
    <source>
        <dbReference type="ARBA" id="ARBA00004651"/>
    </source>
</evidence>
<accession>A0A285H414</accession>
<dbReference type="InterPro" id="IPR000515">
    <property type="entry name" value="MetI-like"/>
</dbReference>
<protein>
    <submittedName>
        <fullName evidence="9">Carbohydrate ABC transporter membrane protein 2, CUT1 family</fullName>
    </submittedName>
</protein>
<evidence type="ECO:0000256" key="7">
    <source>
        <dbReference type="RuleBase" id="RU363032"/>
    </source>
</evidence>
<reference evidence="10" key="1">
    <citation type="submission" date="2017-09" db="EMBL/GenBank/DDBJ databases">
        <authorList>
            <person name="Varghese N."/>
            <person name="Submissions S."/>
        </authorList>
    </citation>
    <scope>NUCLEOTIDE SEQUENCE [LARGE SCALE GENOMIC DNA]</scope>
    <source>
        <strain evidence="10">MSL47</strain>
    </source>
</reference>
<keyword evidence="2 7" id="KW-0813">Transport</keyword>
<feature type="domain" description="ABC transmembrane type-1" evidence="8">
    <location>
        <begin position="71"/>
        <end position="261"/>
    </location>
</feature>
<evidence type="ECO:0000256" key="6">
    <source>
        <dbReference type="ARBA" id="ARBA00023136"/>
    </source>
</evidence>
<keyword evidence="3" id="KW-1003">Cell membrane</keyword>
<keyword evidence="5 7" id="KW-1133">Transmembrane helix</keyword>
<dbReference type="AlphaFoldDB" id="A0A285H414"/>